<name>A0A330LY79_9GAMM</name>
<evidence type="ECO:0000313" key="2">
    <source>
        <dbReference type="Proteomes" id="UP000250123"/>
    </source>
</evidence>
<dbReference type="KEGG" id="sbk:SHEWBE_1353"/>
<accession>A0A330LY79</accession>
<dbReference type="Proteomes" id="UP000250123">
    <property type="component" value="Chromosome SHEWBE"/>
</dbReference>
<organism evidence="1 2">
    <name type="scientific">Shewanella benthica</name>
    <dbReference type="NCBI Taxonomy" id="43661"/>
    <lineage>
        <taxon>Bacteria</taxon>
        <taxon>Pseudomonadati</taxon>
        <taxon>Pseudomonadota</taxon>
        <taxon>Gammaproteobacteria</taxon>
        <taxon>Alteromonadales</taxon>
        <taxon>Shewanellaceae</taxon>
        <taxon>Shewanella</taxon>
    </lineage>
</organism>
<dbReference type="EMBL" id="LS483452">
    <property type="protein sequence ID" value="SQH75319.1"/>
    <property type="molecule type" value="Genomic_DNA"/>
</dbReference>
<reference evidence="2" key="1">
    <citation type="submission" date="2018-06" db="EMBL/GenBank/DDBJ databases">
        <authorList>
            <person name="Cea G.-C."/>
            <person name="William W."/>
        </authorList>
    </citation>
    <scope>NUCLEOTIDE SEQUENCE [LARGE SCALE GENOMIC DNA]</scope>
    <source>
        <strain evidence="2">DB21MT-2</strain>
    </source>
</reference>
<protein>
    <submittedName>
        <fullName evidence="1">Uncharacterized protein</fullName>
    </submittedName>
</protein>
<evidence type="ECO:0000313" key="1">
    <source>
        <dbReference type="EMBL" id="SQH75319.1"/>
    </source>
</evidence>
<dbReference type="AlphaFoldDB" id="A0A330LY79"/>
<gene>
    <name evidence="1" type="ORF">SHEWBE_1353</name>
</gene>
<sequence>MSTISAPSTFTSWGKWSKAGGMTRSGTIDSGVDLQPAKVNIRTNKMIKQSADFFEAFIIVKIVQIVNN</sequence>
<proteinExistence type="predicted"/>